<reference evidence="3" key="2">
    <citation type="submission" date="2017-10" db="EMBL/GenBank/DDBJ databases">
        <title>Kefir isolates.</title>
        <authorList>
            <person name="Kim Y."/>
            <person name="Blasche S."/>
        </authorList>
    </citation>
    <scope>NUCLEOTIDE SEQUENCE [LARGE SCALE GENOMIC DNA]</scope>
    <source>
        <strain evidence="3">OG2-2</strain>
    </source>
</reference>
<dbReference type="Pfam" id="PF14262">
    <property type="entry name" value="Cthe_2159"/>
    <property type="match status" value="1"/>
</dbReference>
<organism evidence="3 5">
    <name type="scientific">Rothia dentocariosa</name>
    <dbReference type="NCBI Taxonomy" id="2047"/>
    <lineage>
        <taxon>Bacteria</taxon>
        <taxon>Bacillati</taxon>
        <taxon>Actinomycetota</taxon>
        <taxon>Actinomycetes</taxon>
        <taxon>Micrococcales</taxon>
        <taxon>Micrococcaceae</taxon>
        <taxon>Rothia</taxon>
    </lineage>
</organism>
<evidence type="ECO:0000313" key="2">
    <source>
        <dbReference type="EMBL" id="PAK85224.1"/>
    </source>
</evidence>
<proteinExistence type="predicted"/>
<comment type="caution">
    <text evidence="3">The sequence shown here is derived from an EMBL/GenBank/DDBJ whole genome shotgun (WGS) entry which is preliminary data.</text>
</comment>
<reference evidence="2 4" key="1">
    <citation type="submission" date="2017-04" db="EMBL/GenBank/DDBJ databases">
        <title>Kefir bacterial isolates.</title>
        <authorList>
            <person name="Kim Y."/>
            <person name="Blasche S."/>
            <person name="Patil K.R."/>
        </authorList>
    </citation>
    <scope>NUCLEOTIDE SEQUENCE [LARGE SCALE GENOMIC DNA]</scope>
    <source>
        <strain evidence="2 4">OG2-1</strain>
    </source>
</reference>
<dbReference type="EMBL" id="PDEV01000004">
    <property type="protein sequence ID" value="PEN15646.1"/>
    <property type="molecule type" value="Genomic_DNA"/>
</dbReference>
<gene>
    <name evidence="2" type="ORF">B8W87_08225</name>
    <name evidence="3" type="ORF">CRM92_08520</name>
</gene>
<feature type="compositionally biased region" description="Acidic residues" evidence="1">
    <location>
        <begin position="354"/>
        <end position="365"/>
    </location>
</feature>
<dbReference type="InterPro" id="IPR025584">
    <property type="entry name" value="Cthe_2159"/>
</dbReference>
<keyword evidence="5" id="KW-1185">Reference proteome</keyword>
<protein>
    <submittedName>
        <fullName evidence="3">Carbohydrate-binding domain-containing protein</fullName>
    </submittedName>
</protein>
<evidence type="ECO:0000313" key="3">
    <source>
        <dbReference type="EMBL" id="PEN15646.1"/>
    </source>
</evidence>
<dbReference type="Proteomes" id="UP000219947">
    <property type="component" value="Unassembled WGS sequence"/>
</dbReference>
<accession>A0A269YI43</accession>
<sequence>MVEAIFTDTLNPYRRGTPFEMFKNRFTSVLTCAFAASLALAGCAISGNPDNSKTTVTAQEQGKELKSGVYTSNTKNGEKINAQTHFMQEDLTWNQDAVLPLNLADPTATDGVSEQNGTITITKGGTYRMSGDYTGQVKVQVPTTDKVQLILDGVTITNDTGSAINVASVDEAVIYTSRGSTNNLSDGPEYAVHGKKEADSTIYSTANLTLAGDGTLNVAGKFDETVHTTKGLVVAGGALNVNSSKTGLKGKDYVDIQGGTLRIEAAKDAIKATNTEKQGLGWARVAGGDTVLRAGDDGIKALRTLEILDGKLTIEGSEEGLEGQYVNIHGGDTLINSSNDGVNASLKDQLPNDQEYEDQKEDSDQPDASPSVALGGARDTTEVIDTVINMTGGNVTLNVGADGMDSNGHEFYTGGELLINGPQDDANDPIDPNGDITVSNDARISFGGGGVELFKRPIDDSANGYLRIADNDTFPQGQSVQAVDSDGQVVANYRVITPGVKQVFFSNPSIVKGQEYTLYLAPTLVDPKTTTLAPGAVERGTFTASTPDL</sequence>
<dbReference type="Proteomes" id="UP000216195">
    <property type="component" value="Unassembled WGS sequence"/>
</dbReference>
<dbReference type="AlphaFoldDB" id="A0A269YI43"/>
<dbReference type="EMBL" id="NCWU01000010">
    <property type="protein sequence ID" value="PAK85224.1"/>
    <property type="molecule type" value="Genomic_DNA"/>
</dbReference>
<evidence type="ECO:0000256" key="1">
    <source>
        <dbReference type="SAM" id="MobiDB-lite"/>
    </source>
</evidence>
<name>A0A269YI43_9MICC</name>
<evidence type="ECO:0000313" key="4">
    <source>
        <dbReference type="Proteomes" id="UP000216195"/>
    </source>
</evidence>
<feature type="region of interest" description="Disordered" evidence="1">
    <location>
        <begin position="353"/>
        <end position="379"/>
    </location>
</feature>
<evidence type="ECO:0000313" key="5">
    <source>
        <dbReference type="Proteomes" id="UP000219947"/>
    </source>
</evidence>